<comment type="caution">
    <text evidence="7">The sequence shown here is derived from an EMBL/GenBank/DDBJ whole genome shotgun (WGS) entry which is preliminary data.</text>
</comment>
<dbReference type="SMART" id="SM00356">
    <property type="entry name" value="ZnF_C3H1"/>
    <property type="match status" value="2"/>
</dbReference>
<feature type="compositionally biased region" description="Low complexity" evidence="5">
    <location>
        <begin position="192"/>
        <end position="204"/>
    </location>
</feature>
<keyword evidence="2 4" id="KW-0863">Zinc-finger</keyword>
<evidence type="ECO:0000256" key="3">
    <source>
        <dbReference type="ARBA" id="ARBA00022833"/>
    </source>
</evidence>
<feature type="domain" description="C3H1-type" evidence="6">
    <location>
        <begin position="61"/>
        <end position="88"/>
    </location>
</feature>
<proteinExistence type="predicted"/>
<dbReference type="AlphaFoldDB" id="A0A8H6M971"/>
<gene>
    <name evidence="7" type="ORF">DFP72DRAFT_301230</name>
</gene>
<dbReference type="SUPFAM" id="SSF90229">
    <property type="entry name" value="CCCH zinc finger"/>
    <property type="match status" value="1"/>
</dbReference>
<keyword evidence="3 4" id="KW-0862">Zinc</keyword>
<protein>
    <recommendedName>
        <fullName evidence="6">C3H1-type domain-containing protein</fullName>
    </recommendedName>
</protein>
<feature type="domain" description="C3H1-type" evidence="6">
    <location>
        <begin position="27"/>
        <end position="55"/>
    </location>
</feature>
<dbReference type="Proteomes" id="UP000521943">
    <property type="component" value="Unassembled WGS sequence"/>
</dbReference>
<dbReference type="OrthoDB" id="411372at2759"/>
<dbReference type="GO" id="GO:0008270">
    <property type="term" value="F:zinc ion binding"/>
    <property type="evidence" value="ECO:0007669"/>
    <property type="project" value="UniProtKB-KW"/>
</dbReference>
<evidence type="ECO:0000256" key="4">
    <source>
        <dbReference type="PROSITE-ProRule" id="PRU00723"/>
    </source>
</evidence>
<dbReference type="PROSITE" id="PS50103">
    <property type="entry name" value="ZF_C3H1"/>
    <property type="match status" value="2"/>
</dbReference>
<keyword evidence="8" id="KW-1185">Reference proteome</keyword>
<organism evidence="7 8">
    <name type="scientific">Ephemerocybe angulata</name>
    <dbReference type="NCBI Taxonomy" id="980116"/>
    <lineage>
        <taxon>Eukaryota</taxon>
        <taxon>Fungi</taxon>
        <taxon>Dikarya</taxon>
        <taxon>Basidiomycota</taxon>
        <taxon>Agaricomycotina</taxon>
        <taxon>Agaricomycetes</taxon>
        <taxon>Agaricomycetidae</taxon>
        <taxon>Agaricales</taxon>
        <taxon>Agaricineae</taxon>
        <taxon>Psathyrellaceae</taxon>
        <taxon>Ephemerocybe</taxon>
    </lineage>
</organism>
<dbReference type="InterPro" id="IPR041367">
    <property type="entry name" value="Znf-CCCH_4"/>
</dbReference>
<dbReference type="InterPro" id="IPR036855">
    <property type="entry name" value="Znf_CCCH_sf"/>
</dbReference>
<evidence type="ECO:0000256" key="1">
    <source>
        <dbReference type="ARBA" id="ARBA00022723"/>
    </source>
</evidence>
<name>A0A8H6M971_9AGAR</name>
<dbReference type="Pfam" id="PF14608">
    <property type="entry name" value="zf-CCCH_2"/>
    <property type="match status" value="1"/>
</dbReference>
<feature type="zinc finger region" description="C3H1-type" evidence="4">
    <location>
        <begin position="27"/>
        <end position="55"/>
    </location>
</feature>
<keyword evidence="1 4" id="KW-0479">Metal-binding</keyword>
<sequence length="357" mass="40070">MEYRESIPSSAGDLFQATSRKPPPLHKRHTKPCKYYQSNRCPYAADVCNFAHVIAPPMEEEKSRALCRYYSAGKCSNGSQCRYRHPDDHGEVLPPYKPNGLRLSIPESHWHGAHPPHEKTFAEQSPLYGSPYYPQALHDWSYANGINVQSPVYLPLYGPPSQSGAHAVMGAGSKQDRQRQPSAMGASPITNSTSRSSYDSTFSRHSIDEQDDRLSTGSKDPKYSEHTHEYQSRVVITEQPRPMHVPPSNMVVMPPPFYGAQPARYPGAPVEQPLLYTRQPHPSQHQHGHQYGATTPVRYGAVTPVRSVRDPSSNPGSRAASRSSNRIKASKYKTKPCKFWAMDRNVPQWNGMHIPTR</sequence>
<feature type="region of interest" description="Disordered" evidence="5">
    <location>
        <begin position="1"/>
        <end position="30"/>
    </location>
</feature>
<dbReference type="InterPro" id="IPR000571">
    <property type="entry name" value="Znf_CCCH"/>
</dbReference>
<evidence type="ECO:0000313" key="8">
    <source>
        <dbReference type="Proteomes" id="UP000521943"/>
    </source>
</evidence>
<dbReference type="Gene3D" id="4.10.1000.10">
    <property type="entry name" value="Zinc finger, CCCH-type"/>
    <property type="match status" value="1"/>
</dbReference>
<feature type="compositionally biased region" description="Polar residues" evidence="5">
    <location>
        <begin position="310"/>
        <end position="327"/>
    </location>
</feature>
<evidence type="ECO:0000256" key="2">
    <source>
        <dbReference type="ARBA" id="ARBA00022771"/>
    </source>
</evidence>
<evidence type="ECO:0000313" key="7">
    <source>
        <dbReference type="EMBL" id="KAF6755777.1"/>
    </source>
</evidence>
<feature type="region of interest" description="Disordered" evidence="5">
    <location>
        <begin position="163"/>
        <end position="234"/>
    </location>
</feature>
<evidence type="ECO:0000259" key="6">
    <source>
        <dbReference type="PROSITE" id="PS50103"/>
    </source>
</evidence>
<evidence type="ECO:0000256" key="5">
    <source>
        <dbReference type="SAM" id="MobiDB-lite"/>
    </source>
</evidence>
<dbReference type="EMBL" id="JACGCI010000028">
    <property type="protein sequence ID" value="KAF6755777.1"/>
    <property type="molecule type" value="Genomic_DNA"/>
</dbReference>
<reference evidence="7 8" key="1">
    <citation type="submission" date="2020-07" db="EMBL/GenBank/DDBJ databases">
        <title>Comparative genomics of pyrophilous fungi reveals a link between fire events and developmental genes.</title>
        <authorList>
            <consortium name="DOE Joint Genome Institute"/>
            <person name="Steindorff A.S."/>
            <person name="Carver A."/>
            <person name="Calhoun S."/>
            <person name="Stillman K."/>
            <person name="Liu H."/>
            <person name="Lipzen A."/>
            <person name="Pangilinan J."/>
            <person name="Labutti K."/>
            <person name="Bruns T.D."/>
            <person name="Grigoriev I.V."/>
        </authorList>
    </citation>
    <scope>NUCLEOTIDE SEQUENCE [LARGE SCALE GENOMIC DNA]</scope>
    <source>
        <strain evidence="7 8">CBS 144469</strain>
    </source>
</reference>
<feature type="zinc finger region" description="C3H1-type" evidence="4">
    <location>
        <begin position="61"/>
        <end position="88"/>
    </location>
</feature>
<dbReference type="Pfam" id="PF18044">
    <property type="entry name" value="zf-CCCH_4"/>
    <property type="match status" value="1"/>
</dbReference>
<feature type="compositionally biased region" description="Basic and acidic residues" evidence="5">
    <location>
        <begin position="205"/>
        <end position="231"/>
    </location>
</feature>
<feature type="region of interest" description="Disordered" evidence="5">
    <location>
        <begin position="305"/>
        <end position="330"/>
    </location>
</feature>
<accession>A0A8H6M971</accession>